<feature type="signal peptide" evidence="1">
    <location>
        <begin position="1"/>
        <end position="20"/>
    </location>
</feature>
<dbReference type="EMBL" id="SWBO01000002">
    <property type="protein sequence ID" value="TKC02591.1"/>
    <property type="molecule type" value="Genomic_DNA"/>
</dbReference>
<proteinExistence type="predicted"/>
<name>A0A4U1C9Y6_9SPHI</name>
<keyword evidence="3" id="KW-1185">Reference proteome</keyword>
<gene>
    <name evidence="2" type="ORF">FA045_04760</name>
</gene>
<protein>
    <submittedName>
        <fullName evidence="2">Transporter</fullName>
    </submittedName>
</protein>
<dbReference type="AlphaFoldDB" id="A0A4U1C9Y6"/>
<evidence type="ECO:0000313" key="3">
    <source>
        <dbReference type="Proteomes" id="UP000310477"/>
    </source>
</evidence>
<organism evidence="2 3">
    <name type="scientific">Pedobacter cryotolerans</name>
    <dbReference type="NCBI Taxonomy" id="2571270"/>
    <lineage>
        <taxon>Bacteria</taxon>
        <taxon>Pseudomonadati</taxon>
        <taxon>Bacteroidota</taxon>
        <taxon>Sphingobacteriia</taxon>
        <taxon>Sphingobacteriales</taxon>
        <taxon>Sphingobacteriaceae</taxon>
        <taxon>Pedobacter</taxon>
    </lineage>
</organism>
<accession>A0A4U1C9Y6</accession>
<dbReference type="RefSeq" id="WP_136875002.1">
    <property type="nucleotide sequence ID" value="NZ_SWBO01000002.1"/>
</dbReference>
<reference evidence="2 3" key="1">
    <citation type="submission" date="2019-04" db="EMBL/GenBank/DDBJ databases">
        <title>Pedobacter sp. AR-2-6 sp. nov., isolated from Arctic soil.</title>
        <authorList>
            <person name="Dahal R.H."/>
            <person name="Kim D.-U."/>
        </authorList>
    </citation>
    <scope>NUCLEOTIDE SEQUENCE [LARGE SCALE GENOMIC DNA]</scope>
    <source>
        <strain evidence="2 3">AR-2-6</strain>
    </source>
</reference>
<dbReference type="Proteomes" id="UP000310477">
    <property type="component" value="Unassembled WGS sequence"/>
</dbReference>
<feature type="chain" id="PRO_5020983675" evidence="1">
    <location>
        <begin position="21"/>
        <end position="307"/>
    </location>
</feature>
<evidence type="ECO:0000256" key="1">
    <source>
        <dbReference type="SAM" id="SignalP"/>
    </source>
</evidence>
<dbReference type="OrthoDB" id="1405967at2"/>
<evidence type="ECO:0000313" key="2">
    <source>
        <dbReference type="EMBL" id="TKC02591.1"/>
    </source>
</evidence>
<sequence>MKIKLIIALAIICFSFTVKACDICGCGVGSYYIGILPEYNKRFIGLRYQYKTLQTHLGPAGQRTPISTDETYQSAELWGGWNFGKKLRVLVFVPYNFNERVNQDERGTKNGLGDIALMGYYNLFNKSVTLGSKLLVQSLWIGAGVKAPTGKYEPNERLALQDSPNNFQLGTASTDFTFNAAYDIRLNDLGVNANVNYKVNTENKFDYRYGNKLTTNLLAYYKFRLFHRFTVAPNAGILYEKSAKDVEHSKYEVEVSGGHSLAAIAGVEFALKGVSFGANYQNIRSQNLASGRAFAGNRLMTHVSIPF</sequence>
<comment type="caution">
    <text evidence="2">The sequence shown here is derived from an EMBL/GenBank/DDBJ whole genome shotgun (WGS) entry which is preliminary data.</text>
</comment>
<keyword evidence="1" id="KW-0732">Signal</keyword>